<dbReference type="InParanoid" id="A0A395JPR6"/>
<dbReference type="InterPro" id="IPR008621">
    <property type="entry name" value="Cbb3-typ_cyt_oxidase_comp"/>
</dbReference>
<evidence type="ECO:0000313" key="2">
    <source>
        <dbReference type="EMBL" id="RBP50700.1"/>
    </source>
</evidence>
<proteinExistence type="predicted"/>
<keyword evidence="3" id="KW-1185">Reference proteome</keyword>
<protein>
    <submittedName>
        <fullName evidence="2">Cytochrome c oxidase cbb3-type subunit 4</fullName>
    </submittedName>
</protein>
<gene>
    <name evidence="2" type="ORF">DFR28_102111</name>
</gene>
<sequence>MMNVVNGVMTGVLLVLFIGIWVWAWSGRNRKNFDEMANLPLQDVNEESGVANND</sequence>
<reference evidence="2 3" key="1">
    <citation type="submission" date="2018-06" db="EMBL/GenBank/DDBJ databases">
        <title>Genomic Encyclopedia of Type Strains, Phase IV (KMG-IV): sequencing the most valuable type-strain genomes for metagenomic binning, comparative biology and taxonomic classification.</title>
        <authorList>
            <person name="Goeker M."/>
        </authorList>
    </citation>
    <scope>NUCLEOTIDE SEQUENCE [LARGE SCALE GENOMIC DNA]</scope>
    <source>
        <strain evidence="2 3">DSM 24032</strain>
    </source>
</reference>
<name>A0A395JPR6_9GAMM</name>
<keyword evidence="1" id="KW-0472">Membrane</keyword>
<keyword evidence="1" id="KW-1133">Transmembrane helix</keyword>
<accession>A0A395JPR6</accession>
<keyword evidence="1" id="KW-0812">Transmembrane</keyword>
<dbReference type="RefSeq" id="WP_211316911.1">
    <property type="nucleotide sequence ID" value="NZ_QNRT01000002.1"/>
</dbReference>
<evidence type="ECO:0000313" key="3">
    <source>
        <dbReference type="Proteomes" id="UP000253083"/>
    </source>
</evidence>
<dbReference type="AlphaFoldDB" id="A0A395JPR6"/>
<evidence type="ECO:0000256" key="1">
    <source>
        <dbReference type="SAM" id="Phobius"/>
    </source>
</evidence>
<feature type="transmembrane region" description="Helical" evidence="1">
    <location>
        <begin position="6"/>
        <end position="26"/>
    </location>
</feature>
<comment type="caution">
    <text evidence="2">The sequence shown here is derived from an EMBL/GenBank/DDBJ whole genome shotgun (WGS) entry which is preliminary data.</text>
</comment>
<organism evidence="2 3">
    <name type="scientific">Arenicella xantha</name>
    <dbReference type="NCBI Taxonomy" id="644221"/>
    <lineage>
        <taxon>Bacteria</taxon>
        <taxon>Pseudomonadati</taxon>
        <taxon>Pseudomonadota</taxon>
        <taxon>Gammaproteobacteria</taxon>
        <taxon>Arenicellales</taxon>
        <taxon>Arenicellaceae</taxon>
        <taxon>Arenicella</taxon>
    </lineage>
</organism>
<dbReference type="Proteomes" id="UP000253083">
    <property type="component" value="Unassembled WGS sequence"/>
</dbReference>
<dbReference type="Pfam" id="PF05545">
    <property type="entry name" value="FixQ"/>
    <property type="match status" value="1"/>
</dbReference>
<dbReference type="EMBL" id="QNRT01000002">
    <property type="protein sequence ID" value="RBP50700.1"/>
    <property type="molecule type" value="Genomic_DNA"/>
</dbReference>